<gene>
    <name evidence="14" type="ORF">FYJ76_10480</name>
</gene>
<dbReference type="GO" id="GO:0046677">
    <property type="term" value="P:response to antibiotic"/>
    <property type="evidence" value="ECO:0007669"/>
    <property type="project" value="UniProtKB-KW"/>
</dbReference>
<keyword evidence="12" id="KW-0046">Antibiotic resistance</keyword>
<dbReference type="RefSeq" id="WP_154522932.1">
    <property type="nucleotide sequence ID" value="NZ_VUNJ01000010.1"/>
</dbReference>
<comment type="subunit">
    <text evidence="5">Monomer.</text>
</comment>
<evidence type="ECO:0000256" key="9">
    <source>
        <dbReference type="ARBA" id="ARBA00022764"/>
    </source>
</evidence>
<evidence type="ECO:0000256" key="11">
    <source>
        <dbReference type="ARBA" id="ARBA00022833"/>
    </source>
</evidence>
<name>A0A6I2U5Q2_9FIRM</name>
<dbReference type="Gene3D" id="3.60.15.10">
    <property type="entry name" value="Ribonuclease Z/Hydroxyacylglutathione hydrolase-like"/>
    <property type="match status" value="1"/>
</dbReference>
<dbReference type="InterPro" id="IPR001018">
    <property type="entry name" value="Beta-lactamase_class-B_CS"/>
</dbReference>
<comment type="catalytic activity">
    <reaction evidence="1">
        <text>a beta-lactam + H2O = a substituted beta-amino acid</text>
        <dbReference type="Rhea" id="RHEA:20401"/>
        <dbReference type="ChEBI" id="CHEBI:15377"/>
        <dbReference type="ChEBI" id="CHEBI:35627"/>
        <dbReference type="ChEBI" id="CHEBI:140347"/>
        <dbReference type="EC" id="3.5.2.6"/>
    </reaction>
</comment>
<evidence type="ECO:0000256" key="7">
    <source>
        <dbReference type="ARBA" id="ARBA00022723"/>
    </source>
</evidence>
<evidence type="ECO:0000256" key="5">
    <source>
        <dbReference type="ARBA" id="ARBA00011245"/>
    </source>
</evidence>
<keyword evidence="9" id="KW-0574">Periplasm</keyword>
<keyword evidence="11" id="KW-0862">Zinc</keyword>
<evidence type="ECO:0000313" key="15">
    <source>
        <dbReference type="Proteomes" id="UP000431913"/>
    </source>
</evidence>
<comment type="similarity">
    <text evidence="4">Belongs to the metallo-beta-lactamase superfamily. Class-B beta-lactamase family.</text>
</comment>
<dbReference type="InterPro" id="IPR036866">
    <property type="entry name" value="RibonucZ/Hydroxyglut_hydro"/>
</dbReference>
<dbReference type="PANTHER" id="PTHR42951">
    <property type="entry name" value="METALLO-BETA-LACTAMASE DOMAIN-CONTAINING"/>
    <property type="match status" value="1"/>
</dbReference>
<evidence type="ECO:0000256" key="2">
    <source>
        <dbReference type="ARBA" id="ARBA00001947"/>
    </source>
</evidence>
<evidence type="ECO:0000256" key="1">
    <source>
        <dbReference type="ARBA" id="ARBA00001526"/>
    </source>
</evidence>
<comment type="cofactor">
    <cofactor evidence="2">
        <name>Zn(2+)</name>
        <dbReference type="ChEBI" id="CHEBI:29105"/>
    </cofactor>
</comment>
<dbReference type="EC" id="3.5.2.6" evidence="6"/>
<dbReference type="PANTHER" id="PTHR42951:SF4">
    <property type="entry name" value="ACYL-COENZYME A THIOESTERASE MBLAC2"/>
    <property type="match status" value="1"/>
</dbReference>
<comment type="caution">
    <text evidence="14">The sequence shown here is derived from an EMBL/GenBank/DDBJ whole genome shotgun (WGS) entry which is preliminary data.</text>
</comment>
<evidence type="ECO:0000256" key="6">
    <source>
        <dbReference type="ARBA" id="ARBA00012865"/>
    </source>
</evidence>
<dbReference type="EMBL" id="VUNJ01000010">
    <property type="protein sequence ID" value="MST92356.1"/>
    <property type="molecule type" value="Genomic_DNA"/>
</dbReference>
<dbReference type="SUPFAM" id="SSF56281">
    <property type="entry name" value="Metallo-hydrolase/oxidoreductase"/>
    <property type="match status" value="1"/>
</dbReference>
<dbReference type="GO" id="GO:0008800">
    <property type="term" value="F:beta-lactamase activity"/>
    <property type="evidence" value="ECO:0007669"/>
    <property type="project" value="UniProtKB-EC"/>
</dbReference>
<keyword evidence="8" id="KW-0732">Signal</keyword>
<evidence type="ECO:0000256" key="3">
    <source>
        <dbReference type="ARBA" id="ARBA00004418"/>
    </source>
</evidence>
<dbReference type="Proteomes" id="UP000431913">
    <property type="component" value="Unassembled WGS sequence"/>
</dbReference>
<dbReference type="PROSITE" id="PS00743">
    <property type="entry name" value="BETA_LACTAMASE_B_1"/>
    <property type="match status" value="1"/>
</dbReference>
<comment type="subcellular location">
    <subcellularLocation>
        <location evidence="3">Periplasm</location>
    </subcellularLocation>
</comment>
<evidence type="ECO:0000313" key="14">
    <source>
        <dbReference type="EMBL" id="MST92356.1"/>
    </source>
</evidence>
<dbReference type="InterPro" id="IPR001279">
    <property type="entry name" value="Metallo-B-lactamas"/>
</dbReference>
<evidence type="ECO:0000259" key="13">
    <source>
        <dbReference type="SMART" id="SM00849"/>
    </source>
</evidence>
<organism evidence="14 15">
    <name type="scientific">Ruthenibacterium lactatiformans</name>
    <dbReference type="NCBI Taxonomy" id="1550024"/>
    <lineage>
        <taxon>Bacteria</taxon>
        <taxon>Bacillati</taxon>
        <taxon>Bacillota</taxon>
        <taxon>Clostridia</taxon>
        <taxon>Eubacteriales</taxon>
        <taxon>Oscillospiraceae</taxon>
        <taxon>Ruthenibacterium</taxon>
    </lineage>
</organism>
<evidence type="ECO:0000256" key="4">
    <source>
        <dbReference type="ARBA" id="ARBA00005250"/>
    </source>
</evidence>
<keyword evidence="10 14" id="KW-0378">Hydrolase</keyword>
<reference evidence="14 15" key="1">
    <citation type="submission" date="2019-08" db="EMBL/GenBank/DDBJ databases">
        <title>In-depth cultivation of the pig gut microbiome towards novel bacterial diversity and tailored functional studies.</title>
        <authorList>
            <person name="Wylensek D."/>
            <person name="Hitch T.C.A."/>
            <person name="Clavel T."/>
        </authorList>
    </citation>
    <scope>NUCLEOTIDE SEQUENCE [LARGE SCALE GENOMIC DNA]</scope>
    <source>
        <strain evidence="14 15">WCA3-601-WT-6J</strain>
    </source>
</reference>
<evidence type="ECO:0000256" key="12">
    <source>
        <dbReference type="ARBA" id="ARBA00023251"/>
    </source>
</evidence>
<sequence length="247" mass="26050">MQLTRSVHIVASGDAGFSLTNAFDCTAYLVDGGGECALIDAGMGVEPEQILRGIRTAGFSPERVTRILLTHGHGDHAGGAAALSQACGAQVYAMEPAADFVSRGDIAALSLEKAIAAGVYEPGYTFRPCPVLPIADGQRIPVGCLTLTAVSSPGHSAGHCCYCLEEDGRRILFAGDVIQCGGRIALQAIWDCDLQQYMHTLYRLAELHPDALLPGHGCVALQRGWLHLDKARAVLDTLALPKNSIGE</sequence>
<feature type="domain" description="Metallo-beta-lactamase" evidence="13">
    <location>
        <begin position="24"/>
        <end position="216"/>
    </location>
</feature>
<dbReference type="AlphaFoldDB" id="A0A6I2U5Q2"/>
<accession>A0A6I2U5Q2</accession>
<dbReference type="GO" id="GO:0008270">
    <property type="term" value="F:zinc ion binding"/>
    <property type="evidence" value="ECO:0007669"/>
    <property type="project" value="InterPro"/>
</dbReference>
<evidence type="ECO:0000256" key="10">
    <source>
        <dbReference type="ARBA" id="ARBA00022801"/>
    </source>
</evidence>
<dbReference type="InterPro" id="IPR050855">
    <property type="entry name" value="NDM-1-like"/>
</dbReference>
<protein>
    <recommendedName>
        <fullName evidence="6">beta-lactamase</fullName>
        <ecNumber evidence="6">3.5.2.6</ecNumber>
    </recommendedName>
</protein>
<proteinExistence type="inferred from homology"/>
<dbReference type="SMART" id="SM00849">
    <property type="entry name" value="Lactamase_B"/>
    <property type="match status" value="1"/>
</dbReference>
<keyword evidence="7" id="KW-0479">Metal-binding</keyword>
<dbReference type="GO" id="GO:0017001">
    <property type="term" value="P:antibiotic catabolic process"/>
    <property type="evidence" value="ECO:0007669"/>
    <property type="project" value="InterPro"/>
</dbReference>
<evidence type="ECO:0000256" key="8">
    <source>
        <dbReference type="ARBA" id="ARBA00022729"/>
    </source>
</evidence>
<dbReference type="GO" id="GO:0042597">
    <property type="term" value="C:periplasmic space"/>
    <property type="evidence" value="ECO:0007669"/>
    <property type="project" value="UniProtKB-SubCell"/>
</dbReference>
<dbReference type="CDD" id="cd07721">
    <property type="entry name" value="yflN-like_MBL-fold"/>
    <property type="match status" value="1"/>
</dbReference>
<dbReference type="Pfam" id="PF00753">
    <property type="entry name" value="Lactamase_B"/>
    <property type="match status" value="1"/>
</dbReference>